<reference evidence="1 2" key="1">
    <citation type="journal article" date="2019" name="Int. J. Syst. Evol. Microbiol.">
        <title>The Global Catalogue of Microorganisms (GCM) 10K type strain sequencing project: providing services to taxonomists for standard genome sequencing and annotation.</title>
        <authorList>
            <consortium name="The Broad Institute Genomics Platform"/>
            <consortium name="The Broad Institute Genome Sequencing Center for Infectious Disease"/>
            <person name="Wu L."/>
            <person name="Ma J."/>
        </authorList>
    </citation>
    <scope>NUCLEOTIDE SEQUENCE [LARGE SCALE GENOMIC DNA]</scope>
    <source>
        <strain evidence="1 2">JCM 16114</strain>
    </source>
</reference>
<accession>A0ABN3CMH3</accession>
<protein>
    <submittedName>
        <fullName evidence="1">Uncharacterized protein</fullName>
    </submittedName>
</protein>
<gene>
    <name evidence="1" type="ORF">GCM10009850_060840</name>
</gene>
<organism evidence="1 2">
    <name type="scientific">Nonomuraea monospora</name>
    <dbReference type="NCBI Taxonomy" id="568818"/>
    <lineage>
        <taxon>Bacteria</taxon>
        <taxon>Bacillati</taxon>
        <taxon>Actinomycetota</taxon>
        <taxon>Actinomycetes</taxon>
        <taxon>Streptosporangiales</taxon>
        <taxon>Streptosporangiaceae</taxon>
        <taxon>Nonomuraea</taxon>
    </lineage>
</organism>
<dbReference type="EMBL" id="BAAAQX010000017">
    <property type="protein sequence ID" value="GAA2210625.1"/>
    <property type="molecule type" value="Genomic_DNA"/>
</dbReference>
<sequence>MIALGRLGGFRRETTGVFRIPTPYRRLIQSLPVAITLGNGAPMRRLVTAFTLAVAGTFFLVTPSAASALPVCTAKVDRSASLDHGQATCRSGKDFRVVVTCKPSATSKYGSVYQGRWTGAGQRSTKYCPTHMPYAARASWERRS</sequence>
<evidence type="ECO:0000313" key="1">
    <source>
        <dbReference type="EMBL" id="GAA2210625.1"/>
    </source>
</evidence>
<keyword evidence="2" id="KW-1185">Reference proteome</keyword>
<proteinExistence type="predicted"/>
<evidence type="ECO:0000313" key="2">
    <source>
        <dbReference type="Proteomes" id="UP001499843"/>
    </source>
</evidence>
<comment type="caution">
    <text evidence="1">The sequence shown here is derived from an EMBL/GenBank/DDBJ whole genome shotgun (WGS) entry which is preliminary data.</text>
</comment>
<dbReference type="Proteomes" id="UP001499843">
    <property type="component" value="Unassembled WGS sequence"/>
</dbReference>
<name>A0ABN3CMH3_9ACTN</name>